<evidence type="ECO:0000313" key="2">
    <source>
        <dbReference type="Proteomes" id="UP000237000"/>
    </source>
</evidence>
<reference evidence="2" key="1">
    <citation type="submission" date="2016-06" db="EMBL/GenBank/DDBJ databases">
        <title>Parallel loss of symbiosis genes in relatives of nitrogen-fixing non-legume Parasponia.</title>
        <authorList>
            <person name="Van Velzen R."/>
            <person name="Holmer R."/>
            <person name="Bu F."/>
            <person name="Rutten L."/>
            <person name="Van Zeijl A."/>
            <person name="Liu W."/>
            <person name="Santuari L."/>
            <person name="Cao Q."/>
            <person name="Sharma T."/>
            <person name="Shen D."/>
            <person name="Roswanjaya Y."/>
            <person name="Wardhani T."/>
            <person name="Kalhor M.S."/>
            <person name="Jansen J."/>
            <person name="Van den Hoogen J."/>
            <person name="Gungor B."/>
            <person name="Hartog M."/>
            <person name="Hontelez J."/>
            <person name="Verver J."/>
            <person name="Yang W.-C."/>
            <person name="Schijlen E."/>
            <person name="Repin R."/>
            <person name="Schilthuizen M."/>
            <person name="Schranz E."/>
            <person name="Heidstra R."/>
            <person name="Miyata K."/>
            <person name="Fedorova E."/>
            <person name="Kohlen W."/>
            <person name="Bisseling T."/>
            <person name="Smit S."/>
            <person name="Geurts R."/>
        </authorList>
    </citation>
    <scope>NUCLEOTIDE SEQUENCE [LARGE SCALE GENOMIC DNA]</scope>
    <source>
        <strain evidence="2">cv. RG33-2</strain>
    </source>
</reference>
<protein>
    <submittedName>
        <fullName evidence="1">Uncharacterized protein</fullName>
    </submittedName>
</protein>
<name>A0A2P5EQS5_TREOI</name>
<dbReference type="AlphaFoldDB" id="A0A2P5EQS5"/>
<organism evidence="1 2">
    <name type="scientific">Trema orientale</name>
    <name type="common">Charcoal tree</name>
    <name type="synonym">Celtis orientalis</name>
    <dbReference type="NCBI Taxonomy" id="63057"/>
    <lineage>
        <taxon>Eukaryota</taxon>
        <taxon>Viridiplantae</taxon>
        <taxon>Streptophyta</taxon>
        <taxon>Embryophyta</taxon>
        <taxon>Tracheophyta</taxon>
        <taxon>Spermatophyta</taxon>
        <taxon>Magnoliopsida</taxon>
        <taxon>eudicotyledons</taxon>
        <taxon>Gunneridae</taxon>
        <taxon>Pentapetalae</taxon>
        <taxon>rosids</taxon>
        <taxon>fabids</taxon>
        <taxon>Rosales</taxon>
        <taxon>Cannabaceae</taxon>
        <taxon>Trema</taxon>
    </lineage>
</organism>
<evidence type="ECO:0000313" key="1">
    <source>
        <dbReference type="EMBL" id="PON87897.1"/>
    </source>
</evidence>
<comment type="caution">
    <text evidence="1">The sequence shown here is derived from an EMBL/GenBank/DDBJ whole genome shotgun (WGS) entry which is preliminary data.</text>
</comment>
<keyword evidence="2" id="KW-1185">Reference proteome</keyword>
<dbReference type="EMBL" id="JXTC01000111">
    <property type="protein sequence ID" value="PON87897.1"/>
    <property type="molecule type" value="Genomic_DNA"/>
</dbReference>
<accession>A0A2P5EQS5</accession>
<gene>
    <name evidence="1" type="ORF">TorRG33x02_162760</name>
</gene>
<proteinExistence type="predicted"/>
<sequence length="118" mass="13519">MLCFTPSIIDCINHNQKFSFMRKLIQMTFIPHLNLLFIADFLIGFEHQPMIANMNSGASAILSARNFAGYVDLTHNSDDLIIILHRIHLCLLAKFLLKLAISGEMPWFVEIKHDAMVF</sequence>
<dbReference type="Proteomes" id="UP000237000">
    <property type="component" value="Unassembled WGS sequence"/>
</dbReference>
<dbReference type="InParanoid" id="A0A2P5EQS5"/>